<accession>A0AAV9ALD0</accession>
<proteinExistence type="predicted"/>
<gene>
    <name evidence="2" type="ORF">QJS04_geneDACA011229</name>
</gene>
<dbReference type="AlphaFoldDB" id="A0AAV9ALD0"/>
<feature type="transmembrane region" description="Helical" evidence="1">
    <location>
        <begin position="64"/>
        <end position="86"/>
    </location>
</feature>
<evidence type="ECO:0000256" key="1">
    <source>
        <dbReference type="SAM" id="Phobius"/>
    </source>
</evidence>
<sequence>MVPSFLGGQCTCEKCRFLNNAEGLIVKSPTEGLHEVSSDTDSDEVPHTGDITDDLILSSNCDQVLRAAVLGVLVFLVLIAFIAGMYDDEGPSMLP</sequence>
<protein>
    <submittedName>
        <fullName evidence="2">Uncharacterized protein</fullName>
    </submittedName>
</protein>
<reference evidence="2" key="2">
    <citation type="submission" date="2023-06" db="EMBL/GenBank/DDBJ databases">
        <authorList>
            <person name="Ma L."/>
            <person name="Liu K.-W."/>
            <person name="Li Z."/>
            <person name="Hsiao Y.-Y."/>
            <person name="Qi Y."/>
            <person name="Fu T."/>
            <person name="Tang G."/>
            <person name="Zhang D."/>
            <person name="Sun W.-H."/>
            <person name="Liu D.-K."/>
            <person name="Li Y."/>
            <person name="Chen G.-Z."/>
            <person name="Liu X.-D."/>
            <person name="Liao X.-Y."/>
            <person name="Jiang Y.-T."/>
            <person name="Yu X."/>
            <person name="Hao Y."/>
            <person name="Huang J."/>
            <person name="Zhao X.-W."/>
            <person name="Ke S."/>
            <person name="Chen Y.-Y."/>
            <person name="Wu W.-L."/>
            <person name="Hsu J.-L."/>
            <person name="Lin Y.-F."/>
            <person name="Huang M.-D."/>
            <person name="Li C.-Y."/>
            <person name="Huang L."/>
            <person name="Wang Z.-W."/>
            <person name="Zhao X."/>
            <person name="Zhong W.-Y."/>
            <person name="Peng D.-H."/>
            <person name="Ahmad S."/>
            <person name="Lan S."/>
            <person name="Zhang J.-S."/>
            <person name="Tsai W.-C."/>
            <person name="Van De Peer Y."/>
            <person name="Liu Z.-J."/>
        </authorList>
    </citation>
    <scope>NUCLEOTIDE SEQUENCE</scope>
    <source>
        <strain evidence="2">SCP</strain>
        <tissue evidence="2">Leaves</tissue>
    </source>
</reference>
<keyword evidence="1" id="KW-0812">Transmembrane</keyword>
<keyword evidence="1" id="KW-0472">Membrane</keyword>
<dbReference type="Proteomes" id="UP001179952">
    <property type="component" value="Unassembled WGS sequence"/>
</dbReference>
<name>A0AAV9ALD0_ACOGR</name>
<reference evidence="2" key="1">
    <citation type="journal article" date="2023" name="Nat. Commun.">
        <title>Diploid and tetraploid genomes of Acorus and the evolution of monocots.</title>
        <authorList>
            <person name="Ma L."/>
            <person name="Liu K.W."/>
            <person name="Li Z."/>
            <person name="Hsiao Y.Y."/>
            <person name="Qi Y."/>
            <person name="Fu T."/>
            <person name="Tang G.D."/>
            <person name="Zhang D."/>
            <person name="Sun W.H."/>
            <person name="Liu D.K."/>
            <person name="Li Y."/>
            <person name="Chen G.Z."/>
            <person name="Liu X.D."/>
            <person name="Liao X.Y."/>
            <person name="Jiang Y.T."/>
            <person name="Yu X."/>
            <person name="Hao Y."/>
            <person name="Huang J."/>
            <person name="Zhao X.W."/>
            <person name="Ke S."/>
            <person name="Chen Y.Y."/>
            <person name="Wu W.L."/>
            <person name="Hsu J.L."/>
            <person name="Lin Y.F."/>
            <person name="Huang M.D."/>
            <person name="Li C.Y."/>
            <person name="Huang L."/>
            <person name="Wang Z.W."/>
            <person name="Zhao X."/>
            <person name="Zhong W.Y."/>
            <person name="Peng D.H."/>
            <person name="Ahmad S."/>
            <person name="Lan S."/>
            <person name="Zhang J.S."/>
            <person name="Tsai W.C."/>
            <person name="Van de Peer Y."/>
            <person name="Liu Z.J."/>
        </authorList>
    </citation>
    <scope>NUCLEOTIDE SEQUENCE</scope>
    <source>
        <strain evidence="2">SCP</strain>
    </source>
</reference>
<dbReference type="EMBL" id="JAUJYN010000008">
    <property type="protein sequence ID" value="KAK1265002.1"/>
    <property type="molecule type" value="Genomic_DNA"/>
</dbReference>
<evidence type="ECO:0000313" key="2">
    <source>
        <dbReference type="EMBL" id="KAK1265002.1"/>
    </source>
</evidence>
<comment type="caution">
    <text evidence="2">The sequence shown here is derived from an EMBL/GenBank/DDBJ whole genome shotgun (WGS) entry which is preliminary data.</text>
</comment>
<keyword evidence="3" id="KW-1185">Reference proteome</keyword>
<evidence type="ECO:0000313" key="3">
    <source>
        <dbReference type="Proteomes" id="UP001179952"/>
    </source>
</evidence>
<organism evidence="2 3">
    <name type="scientific">Acorus gramineus</name>
    <name type="common">Dwarf sweet flag</name>
    <dbReference type="NCBI Taxonomy" id="55184"/>
    <lineage>
        <taxon>Eukaryota</taxon>
        <taxon>Viridiplantae</taxon>
        <taxon>Streptophyta</taxon>
        <taxon>Embryophyta</taxon>
        <taxon>Tracheophyta</taxon>
        <taxon>Spermatophyta</taxon>
        <taxon>Magnoliopsida</taxon>
        <taxon>Liliopsida</taxon>
        <taxon>Acoraceae</taxon>
        <taxon>Acorus</taxon>
    </lineage>
</organism>
<keyword evidence="1" id="KW-1133">Transmembrane helix</keyword>